<dbReference type="InterPro" id="IPR000914">
    <property type="entry name" value="SBP_5_dom"/>
</dbReference>
<gene>
    <name evidence="7" type="ORF">ACFOOT_15415</name>
</gene>
<dbReference type="EMBL" id="JBHRYE010000024">
    <property type="protein sequence ID" value="MFC3672808.1"/>
    <property type="molecule type" value="Genomic_DNA"/>
</dbReference>
<name>A0ABV7V9H3_9SPHN</name>
<keyword evidence="8" id="KW-1185">Reference proteome</keyword>
<feature type="signal peptide" evidence="5">
    <location>
        <begin position="1"/>
        <end position="22"/>
    </location>
</feature>
<dbReference type="PANTHER" id="PTHR30290">
    <property type="entry name" value="PERIPLASMIC BINDING COMPONENT OF ABC TRANSPORTER"/>
    <property type="match status" value="1"/>
</dbReference>
<dbReference type="Proteomes" id="UP001595683">
    <property type="component" value="Unassembled WGS sequence"/>
</dbReference>
<keyword evidence="3" id="KW-0813">Transport</keyword>
<evidence type="ECO:0000259" key="6">
    <source>
        <dbReference type="Pfam" id="PF00496"/>
    </source>
</evidence>
<feature type="domain" description="Solute-binding protein family 5" evidence="6">
    <location>
        <begin position="76"/>
        <end position="167"/>
    </location>
</feature>
<keyword evidence="4 5" id="KW-0732">Signal</keyword>
<evidence type="ECO:0000256" key="1">
    <source>
        <dbReference type="ARBA" id="ARBA00004418"/>
    </source>
</evidence>
<evidence type="ECO:0000313" key="8">
    <source>
        <dbReference type="Proteomes" id="UP001595683"/>
    </source>
</evidence>
<sequence length="495" mass="52202">MAYRFCHSRRALVALIPGLVLALASCGADRRGALPVALAGDETAFQTAATRPSPAAQVLRAATVEGLVGFDAQGRVVPAIAERWIVTDDGLSYIFRLRDGTWPDGTPIDAPSVAAALRRARAALAGTALGLDLAPIDEIRVMTDRVVEVDLSAPLPDLLTLLAQPELGLPRTRLGSGPLGLRREGLVASLSPIPPEKRGMPAQDGFSRSVRPLHVEVESMAIAAKRFNDGLVDVALGGTIDSLPLAGTTMLSRGNVQLDPVMGLFGLQVLRAQGFLADPLRREALALAIDRDGLVGAFGIGGWSGTTRLVSPEVPDSDGSVGERWSDSTLDQRRALARQRVLAWMAAGEGAPRLRVAAPDGPGSRLALARIGADFASIGVQIERVDEGQPADLRLVDTVARYTRAAWFLNQLACPVSPAGCSAAGDALAAQARTERDPQARMALLAQAERAVTAANGFIPIARPLRWSLVRSGVTGFSPNPWGWHPLPPLTVVPK</sequence>
<evidence type="ECO:0000313" key="7">
    <source>
        <dbReference type="EMBL" id="MFC3672808.1"/>
    </source>
</evidence>
<dbReference type="PROSITE" id="PS51257">
    <property type="entry name" value="PROKAR_LIPOPROTEIN"/>
    <property type="match status" value="1"/>
</dbReference>
<dbReference type="Pfam" id="PF00496">
    <property type="entry name" value="SBP_bac_5"/>
    <property type="match status" value="1"/>
</dbReference>
<proteinExistence type="inferred from homology"/>
<dbReference type="Gene3D" id="3.40.190.10">
    <property type="entry name" value="Periplasmic binding protein-like II"/>
    <property type="match status" value="2"/>
</dbReference>
<evidence type="ECO:0000256" key="4">
    <source>
        <dbReference type="ARBA" id="ARBA00022729"/>
    </source>
</evidence>
<accession>A0ABV7V9H3</accession>
<feature type="chain" id="PRO_5047538990" evidence="5">
    <location>
        <begin position="23"/>
        <end position="495"/>
    </location>
</feature>
<dbReference type="PANTHER" id="PTHR30290:SF10">
    <property type="entry name" value="PERIPLASMIC OLIGOPEPTIDE-BINDING PROTEIN-RELATED"/>
    <property type="match status" value="1"/>
</dbReference>
<evidence type="ECO:0000256" key="5">
    <source>
        <dbReference type="SAM" id="SignalP"/>
    </source>
</evidence>
<dbReference type="Gene3D" id="3.10.105.10">
    <property type="entry name" value="Dipeptide-binding Protein, Domain 3"/>
    <property type="match status" value="1"/>
</dbReference>
<dbReference type="RefSeq" id="WP_191325492.1">
    <property type="nucleotide sequence ID" value="NZ_BMZP01000018.1"/>
</dbReference>
<dbReference type="SUPFAM" id="SSF53850">
    <property type="entry name" value="Periplasmic binding protein-like II"/>
    <property type="match status" value="1"/>
</dbReference>
<dbReference type="InterPro" id="IPR039424">
    <property type="entry name" value="SBP_5"/>
</dbReference>
<reference evidence="8" key="1">
    <citation type="journal article" date="2019" name="Int. J. Syst. Evol. Microbiol.">
        <title>The Global Catalogue of Microorganisms (GCM) 10K type strain sequencing project: providing services to taxonomists for standard genome sequencing and annotation.</title>
        <authorList>
            <consortium name="The Broad Institute Genomics Platform"/>
            <consortium name="The Broad Institute Genome Sequencing Center for Infectious Disease"/>
            <person name="Wu L."/>
            <person name="Ma J."/>
        </authorList>
    </citation>
    <scope>NUCLEOTIDE SEQUENCE [LARGE SCALE GENOMIC DNA]</scope>
    <source>
        <strain evidence="8">KCTC 42224</strain>
    </source>
</reference>
<evidence type="ECO:0000256" key="2">
    <source>
        <dbReference type="ARBA" id="ARBA00005695"/>
    </source>
</evidence>
<protein>
    <submittedName>
        <fullName evidence="7">ABC transporter substrate-binding protein</fullName>
    </submittedName>
</protein>
<comment type="caution">
    <text evidence="7">The sequence shown here is derived from an EMBL/GenBank/DDBJ whole genome shotgun (WGS) entry which is preliminary data.</text>
</comment>
<comment type="subcellular location">
    <subcellularLocation>
        <location evidence="1">Periplasm</location>
    </subcellularLocation>
</comment>
<organism evidence="7 8">
    <name type="scientific">Novosphingobium pokkalii</name>
    <dbReference type="NCBI Taxonomy" id="1770194"/>
    <lineage>
        <taxon>Bacteria</taxon>
        <taxon>Pseudomonadati</taxon>
        <taxon>Pseudomonadota</taxon>
        <taxon>Alphaproteobacteria</taxon>
        <taxon>Sphingomonadales</taxon>
        <taxon>Sphingomonadaceae</taxon>
        <taxon>Novosphingobium</taxon>
    </lineage>
</organism>
<comment type="similarity">
    <text evidence="2">Belongs to the bacterial solute-binding protein 5 family.</text>
</comment>
<evidence type="ECO:0000256" key="3">
    <source>
        <dbReference type="ARBA" id="ARBA00022448"/>
    </source>
</evidence>